<dbReference type="InterPro" id="IPR056632">
    <property type="entry name" value="DUF7730"/>
</dbReference>
<organism evidence="2 3">
    <name type="scientific">Rhypophila decipiens</name>
    <dbReference type="NCBI Taxonomy" id="261697"/>
    <lineage>
        <taxon>Eukaryota</taxon>
        <taxon>Fungi</taxon>
        <taxon>Dikarya</taxon>
        <taxon>Ascomycota</taxon>
        <taxon>Pezizomycotina</taxon>
        <taxon>Sordariomycetes</taxon>
        <taxon>Sordariomycetidae</taxon>
        <taxon>Sordariales</taxon>
        <taxon>Naviculisporaceae</taxon>
        <taxon>Rhypophila</taxon>
    </lineage>
</organism>
<evidence type="ECO:0000313" key="2">
    <source>
        <dbReference type="EMBL" id="KAK4216278.1"/>
    </source>
</evidence>
<feature type="domain" description="DUF7730" evidence="1">
    <location>
        <begin position="52"/>
        <end position="110"/>
    </location>
</feature>
<dbReference type="AlphaFoldDB" id="A0AAN7B9Z9"/>
<evidence type="ECO:0000313" key="3">
    <source>
        <dbReference type="Proteomes" id="UP001301769"/>
    </source>
</evidence>
<dbReference type="Pfam" id="PF24864">
    <property type="entry name" value="DUF7730"/>
    <property type="match status" value="1"/>
</dbReference>
<keyword evidence="3" id="KW-1185">Reference proteome</keyword>
<sequence>MATHFRFLDLPAEIRLEIYRHVLITRTKDGSLPITKLQPRHLRKPICTHTPRTSILSSCRLIYHEAVPILYQQTVFSFGLEVEVLDFFHEVGRHNAKHIRHFKMEISFTAINPPLDPRGRLNLDIVRCIGNYCPNLREVEVGWNDYHHYLCCRPALVECAEYFRLLVTRFKNAFPNLKKISSPEMRARGRQFMYWRDRFIPNSRVEGWWDNGCDLLEANGWDLSKKVR</sequence>
<name>A0AAN7B9Z9_9PEZI</name>
<dbReference type="PANTHER" id="PTHR42085">
    <property type="entry name" value="F-BOX DOMAIN-CONTAINING PROTEIN"/>
    <property type="match status" value="1"/>
</dbReference>
<gene>
    <name evidence="2" type="ORF">QBC37DRAFT_98373</name>
</gene>
<protein>
    <recommendedName>
        <fullName evidence="1">DUF7730 domain-containing protein</fullName>
    </recommendedName>
</protein>
<accession>A0AAN7B9Z9</accession>
<comment type="caution">
    <text evidence="2">The sequence shown here is derived from an EMBL/GenBank/DDBJ whole genome shotgun (WGS) entry which is preliminary data.</text>
</comment>
<dbReference type="EMBL" id="MU858070">
    <property type="protein sequence ID" value="KAK4216278.1"/>
    <property type="molecule type" value="Genomic_DNA"/>
</dbReference>
<reference evidence="2" key="2">
    <citation type="submission" date="2023-05" db="EMBL/GenBank/DDBJ databases">
        <authorList>
            <consortium name="Lawrence Berkeley National Laboratory"/>
            <person name="Steindorff A."/>
            <person name="Hensen N."/>
            <person name="Bonometti L."/>
            <person name="Westerberg I."/>
            <person name="Brannstrom I.O."/>
            <person name="Guillou S."/>
            <person name="Cros-Aarteil S."/>
            <person name="Calhoun S."/>
            <person name="Haridas S."/>
            <person name="Kuo A."/>
            <person name="Mondo S."/>
            <person name="Pangilinan J."/>
            <person name="Riley R."/>
            <person name="Labutti K."/>
            <person name="Andreopoulos B."/>
            <person name="Lipzen A."/>
            <person name="Chen C."/>
            <person name="Yanf M."/>
            <person name="Daum C."/>
            <person name="Ng V."/>
            <person name="Clum A."/>
            <person name="Ohm R."/>
            <person name="Martin F."/>
            <person name="Silar P."/>
            <person name="Natvig D."/>
            <person name="Lalanne C."/>
            <person name="Gautier V."/>
            <person name="Ament-Velasquez S.L."/>
            <person name="Kruys A."/>
            <person name="Hutchinson M.I."/>
            <person name="Powell A.J."/>
            <person name="Barry K."/>
            <person name="Miller A.N."/>
            <person name="Grigoriev I.V."/>
            <person name="Debuchy R."/>
            <person name="Gladieux P."/>
            <person name="Thoren M.H."/>
            <person name="Johannesson H."/>
        </authorList>
    </citation>
    <scope>NUCLEOTIDE SEQUENCE</scope>
    <source>
        <strain evidence="2">PSN293</strain>
    </source>
</reference>
<dbReference type="InterPro" id="IPR038883">
    <property type="entry name" value="AN11006-like"/>
</dbReference>
<dbReference type="Proteomes" id="UP001301769">
    <property type="component" value="Unassembled WGS sequence"/>
</dbReference>
<dbReference type="PANTHER" id="PTHR42085:SF2">
    <property type="entry name" value="F-BOX DOMAIN-CONTAINING PROTEIN"/>
    <property type="match status" value="1"/>
</dbReference>
<proteinExistence type="predicted"/>
<reference evidence="2" key="1">
    <citation type="journal article" date="2023" name="Mol. Phylogenet. Evol.">
        <title>Genome-scale phylogeny and comparative genomics of the fungal order Sordariales.</title>
        <authorList>
            <person name="Hensen N."/>
            <person name="Bonometti L."/>
            <person name="Westerberg I."/>
            <person name="Brannstrom I.O."/>
            <person name="Guillou S."/>
            <person name="Cros-Aarteil S."/>
            <person name="Calhoun S."/>
            <person name="Haridas S."/>
            <person name="Kuo A."/>
            <person name="Mondo S."/>
            <person name="Pangilinan J."/>
            <person name="Riley R."/>
            <person name="LaButti K."/>
            <person name="Andreopoulos B."/>
            <person name="Lipzen A."/>
            <person name="Chen C."/>
            <person name="Yan M."/>
            <person name="Daum C."/>
            <person name="Ng V."/>
            <person name="Clum A."/>
            <person name="Steindorff A."/>
            <person name="Ohm R.A."/>
            <person name="Martin F."/>
            <person name="Silar P."/>
            <person name="Natvig D.O."/>
            <person name="Lalanne C."/>
            <person name="Gautier V."/>
            <person name="Ament-Velasquez S.L."/>
            <person name="Kruys A."/>
            <person name="Hutchinson M.I."/>
            <person name="Powell A.J."/>
            <person name="Barry K."/>
            <person name="Miller A.N."/>
            <person name="Grigoriev I.V."/>
            <person name="Debuchy R."/>
            <person name="Gladieux P."/>
            <person name="Hiltunen Thoren M."/>
            <person name="Johannesson H."/>
        </authorList>
    </citation>
    <scope>NUCLEOTIDE SEQUENCE</scope>
    <source>
        <strain evidence="2">PSN293</strain>
    </source>
</reference>
<evidence type="ECO:0000259" key="1">
    <source>
        <dbReference type="Pfam" id="PF24864"/>
    </source>
</evidence>